<keyword evidence="3" id="KW-1185">Reference proteome</keyword>
<proteinExistence type="predicted"/>
<dbReference type="EMBL" id="JAGSYN010000043">
    <property type="protein sequence ID" value="KAG7666135.1"/>
    <property type="molecule type" value="Genomic_DNA"/>
</dbReference>
<dbReference type="GeneID" id="73467193"/>
<evidence type="ECO:0000313" key="2">
    <source>
        <dbReference type="EMBL" id="KAG7666135.1"/>
    </source>
</evidence>
<accession>A0A8J5QX86</accession>
<protein>
    <submittedName>
        <fullName evidence="2">Uncharacterized protein</fullName>
    </submittedName>
</protein>
<sequence length="377" mass="42621">MVSWTVLLAPGNYGAVWSTKSTLIYYNFAKMHINSSAVRRLQINPNDANDTFPKWDSSLMQQQPQPQNNSNGKVCKDGSDSEEDSDTDSSDREDDDDDFISNKELLSPDQAAISANIAVNAAHTVLNLVINDNDILENLRYVPVHIHIMLYYAALLLMNPPLKSNNKSVEYSPEAHYKKLLSNLKTVNILKKKILYLNDEDLREEFNRLISALLESSDNIESLDSDSGASSRGSTPRIEKIAAWPGSDHAQLINQQFYKKNECIHYLASLETRLLQAMTQNSGESSFHSIDKIIGPENYYSWKHEFEAVATSYDIDRYLELGIDGCIGGAVDTRDIDPKQPDQQPLEVFDFVPDVVSSKLIHTMERFLDWGFKFSKL</sequence>
<organism evidence="2 3">
    <name type="scientific">[Candida] subhashii</name>
    <dbReference type="NCBI Taxonomy" id="561895"/>
    <lineage>
        <taxon>Eukaryota</taxon>
        <taxon>Fungi</taxon>
        <taxon>Dikarya</taxon>
        <taxon>Ascomycota</taxon>
        <taxon>Saccharomycotina</taxon>
        <taxon>Pichiomycetes</taxon>
        <taxon>Debaryomycetaceae</taxon>
        <taxon>Spathaspora</taxon>
    </lineage>
</organism>
<reference evidence="2 3" key="1">
    <citation type="journal article" date="2021" name="DNA Res.">
        <title>Genome analysis of Candida subhashii reveals its hybrid nature and dual mitochondrial genome conformations.</title>
        <authorList>
            <person name="Mixao V."/>
            <person name="Hegedusova E."/>
            <person name="Saus E."/>
            <person name="Pryszcz L.P."/>
            <person name="Cillingova A."/>
            <person name="Nosek J."/>
            <person name="Gabaldon T."/>
        </authorList>
    </citation>
    <scope>NUCLEOTIDE SEQUENCE [LARGE SCALE GENOMIC DNA]</scope>
    <source>
        <strain evidence="2 3">CBS 10753</strain>
    </source>
</reference>
<dbReference type="Proteomes" id="UP000694255">
    <property type="component" value="Unassembled WGS sequence"/>
</dbReference>
<evidence type="ECO:0000313" key="3">
    <source>
        <dbReference type="Proteomes" id="UP000694255"/>
    </source>
</evidence>
<name>A0A8J5QX86_9ASCO</name>
<evidence type="ECO:0000256" key="1">
    <source>
        <dbReference type="SAM" id="MobiDB-lite"/>
    </source>
</evidence>
<dbReference type="AlphaFoldDB" id="A0A8J5QX86"/>
<feature type="region of interest" description="Disordered" evidence="1">
    <location>
        <begin position="52"/>
        <end position="101"/>
    </location>
</feature>
<dbReference type="OrthoDB" id="4060227at2759"/>
<dbReference type="RefSeq" id="XP_049266367.1">
    <property type="nucleotide sequence ID" value="XM_049407852.1"/>
</dbReference>
<gene>
    <name evidence="2" type="ORF">J8A68_000392</name>
</gene>
<comment type="caution">
    <text evidence="2">The sequence shown here is derived from an EMBL/GenBank/DDBJ whole genome shotgun (WGS) entry which is preliminary data.</text>
</comment>
<feature type="compositionally biased region" description="Acidic residues" evidence="1">
    <location>
        <begin position="80"/>
        <end position="99"/>
    </location>
</feature>